<feature type="domain" description="GHMP kinase C-terminal" evidence="14">
    <location>
        <begin position="266"/>
        <end position="345"/>
    </location>
</feature>
<keyword evidence="10" id="KW-0460">Magnesium</keyword>
<evidence type="ECO:0000256" key="11">
    <source>
        <dbReference type="ARBA" id="ARBA00023098"/>
    </source>
</evidence>
<comment type="subcellular location">
    <subcellularLocation>
        <location evidence="1">Cytoplasm</location>
    </subcellularLocation>
</comment>
<gene>
    <name evidence="15" type="primary">phm17</name>
</gene>
<dbReference type="SUPFAM" id="SSF54211">
    <property type="entry name" value="Ribosomal protein S5 domain 2-like"/>
    <property type="match status" value="1"/>
</dbReference>
<dbReference type="UniPathway" id="UPA00057">
    <property type="reaction ID" value="UER00098"/>
</dbReference>
<comment type="pathway">
    <text evidence="12">Isoprenoid biosynthesis; isopentenyl diphosphate biosynthesis via mevalonate pathway; isopentenyl diphosphate from (R)-mevalonate: step 1/3.</text>
</comment>
<dbReference type="AlphaFoldDB" id="W0W7E9"/>
<evidence type="ECO:0000259" key="13">
    <source>
        <dbReference type="Pfam" id="PF00288"/>
    </source>
</evidence>
<keyword evidence="6" id="KW-0808">Transferase</keyword>
<evidence type="ECO:0000256" key="4">
    <source>
        <dbReference type="ARBA" id="ARBA00022490"/>
    </source>
</evidence>
<evidence type="ECO:0000256" key="5">
    <source>
        <dbReference type="ARBA" id="ARBA00022516"/>
    </source>
</evidence>
<evidence type="ECO:0000256" key="12">
    <source>
        <dbReference type="ARBA" id="ARBA00029438"/>
    </source>
</evidence>
<dbReference type="EC" id="2.7.1.36" evidence="3"/>
<evidence type="ECO:0000256" key="7">
    <source>
        <dbReference type="ARBA" id="ARBA00022741"/>
    </source>
</evidence>
<dbReference type="InterPro" id="IPR006205">
    <property type="entry name" value="Mev_gal_kin"/>
</dbReference>
<dbReference type="SUPFAM" id="SSF55060">
    <property type="entry name" value="GHMP Kinase, C-terminal domain"/>
    <property type="match status" value="1"/>
</dbReference>
<reference evidence="15" key="1">
    <citation type="journal article" date="2014" name="FEMS Microbiol. Lett.">
        <title>Disruption of a methyltransferase gene in actinomycin G gene cluster in Streptomyces iakyrus increases the production of phenazinomycin.</title>
        <authorList>
            <person name="Qin Z."/>
            <person name="Wang X."/>
            <person name="Rateb M.E."/>
            <person name="Ass'ad L.A."/>
            <person name="Jaspars M."/>
            <person name="Deng Z."/>
            <person name="Yu Y."/>
            <person name="Deng H."/>
        </authorList>
    </citation>
    <scope>NUCLEOTIDE SEQUENCE</scope>
    <source>
        <strain evidence="15">DSM 41873</strain>
    </source>
</reference>
<keyword evidence="7" id="KW-0547">Nucleotide-binding</keyword>
<evidence type="ECO:0000313" key="15">
    <source>
        <dbReference type="EMBL" id="CDH35392.1"/>
    </source>
</evidence>
<proteinExistence type="inferred from homology"/>
<accession>W0W7E9</accession>
<dbReference type="PANTHER" id="PTHR43290">
    <property type="entry name" value="MEVALONATE KINASE"/>
    <property type="match status" value="1"/>
</dbReference>
<dbReference type="Pfam" id="PF00288">
    <property type="entry name" value="GHMP_kinases_N"/>
    <property type="match status" value="1"/>
</dbReference>
<evidence type="ECO:0000256" key="9">
    <source>
        <dbReference type="ARBA" id="ARBA00022840"/>
    </source>
</evidence>
<keyword evidence="5" id="KW-0444">Lipid biosynthesis</keyword>
<sequence length="362" mass="37283">MTRGSSSQSGGCAHTGKRQWELSALTLPTSAEGVPDNRRSRSVGIGRAHGKAILLGEHAVLYGAPALALPVPQLAVTASAGWSSHAPADAGDVSFTMTGSASRPVVTQAADGLQRLVTEFKKTTGVAECPHLDVIIDCAIPPGRGLGSSAACGRAVILAVAQLFGRELDADAVFDLVQTAENVAHGKASGVDVAATGASFPLQFTAGTVRELRMGAVGEGFVIIADSGEFGSTKDAVELLRGGFQRVPGSQERFVRRASKLTRTAVRDLADGRADDFGKRLTDYHELLSTAGLSTGRIDAWVDAALAAGSLGAKITGGGLGGCMIALAREPEQGREITRRLHAAGASQTWAVPLGRFASHAP</sequence>
<dbReference type="EMBL" id="HG428739">
    <property type="protein sequence ID" value="CDH35392.1"/>
    <property type="molecule type" value="Genomic_DNA"/>
</dbReference>
<evidence type="ECO:0000256" key="8">
    <source>
        <dbReference type="ARBA" id="ARBA00022777"/>
    </source>
</evidence>
<organism evidence="15">
    <name type="scientific">Streptomyces iakyrus</name>
    <dbReference type="NCBI Taxonomy" id="68219"/>
    <lineage>
        <taxon>Bacteria</taxon>
        <taxon>Bacillati</taxon>
        <taxon>Actinomycetota</taxon>
        <taxon>Actinomycetes</taxon>
        <taxon>Kitasatosporales</taxon>
        <taxon>Streptomycetaceae</taxon>
        <taxon>Streptomyces</taxon>
    </lineage>
</organism>
<dbReference type="InterPro" id="IPR014721">
    <property type="entry name" value="Ribsml_uS5_D2-typ_fold_subgr"/>
</dbReference>
<keyword evidence="8 15" id="KW-0418">Kinase</keyword>
<protein>
    <recommendedName>
        <fullName evidence="3">mevalonate kinase</fullName>
        <ecNumber evidence="3">2.7.1.36</ecNumber>
    </recommendedName>
</protein>
<dbReference type="GO" id="GO:0004496">
    <property type="term" value="F:mevalonate kinase activity"/>
    <property type="evidence" value="ECO:0007669"/>
    <property type="project" value="UniProtKB-EC"/>
</dbReference>
<dbReference type="InterPro" id="IPR013750">
    <property type="entry name" value="GHMP_kinase_C_dom"/>
</dbReference>
<dbReference type="PRINTS" id="PR00959">
    <property type="entry name" value="MEVGALKINASE"/>
</dbReference>
<evidence type="ECO:0000259" key="14">
    <source>
        <dbReference type="Pfam" id="PF08544"/>
    </source>
</evidence>
<dbReference type="Pfam" id="PF08544">
    <property type="entry name" value="GHMP_kinases_C"/>
    <property type="match status" value="1"/>
</dbReference>
<dbReference type="GO" id="GO:0005524">
    <property type="term" value="F:ATP binding"/>
    <property type="evidence" value="ECO:0007669"/>
    <property type="project" value="UniProtKB-KW"/>
</dbReference>
<dbReference type="PANTHER" id="PTHR43290:SF2">
    <property type="entry name" value="MEVALONATE KINASE"/>
    <property type="match status" value="1"/>
</dbReference>
<evidence type="ECO:0000256" key="6">
    <source>
        <dbReference type="ARBA" id="ARBA00022679"/>
    </source>
</evidence>
<evidence type="ECO:0000256" key="2">
    <source>
        <dbReference type="ARBA" id="ARBA00006495"/>
    </source>
</evidence>
<dbReference type="InterPro" id="IPR006204">
    <property type="entry name" value="GHMP_kinase_N_dom"/>
</dbReference>
<evidence type="ECO:0000256" key="3">
    <source>
        <dbReference type="ARBA" id="ARBA00012103"/>
    </source>
</evidence>
<dbReference type="InterPro" id="IPR006203">
    <property type="entry name" value="GHMP_knse_ATP-bd_CS"/>
</dbReference>
<keyword evidence="11" id="KW-0443">Lipid metabolism</keyword>
<evidence type="ECO:0000256" key="10">
    <source>
        <dbReference type="ARBA" id="ARBA00022842"/>
    </source>
</evidence>
<dbReference type="Gene3D" id="3.30.230.10">
    <property type="match status" value="1"/>
</dbReference>
<dbReference type="GO" id="GO:0005829">
    <property type="term" value="C:cytosol"/>
    <property type="evidence" value="ECO:0007669"/>
    <property type="project" value="TreeGrafter"/>
</dbReference>
<dbReference type="PROSITE" id="PS00627">
    <property type="entry name" value="GHMP_KINASES_ATP"/>
    <property type="match status" value="1"/>
</dbReference>
<dbReference type="Gene3D" id="3.30.70.890">
    <property type="entry name" value="GHMP kinase, C-terminal domain"/>
    <property type="match status" value="1"/>
</dbReference>
<comment type="similarity">
    <text evidence="2">Belongs to the GHMP kinase family. Mevalonate kinase subfamily.</text>
</comment>
<keyword evidence="4" id="KW-0963">Cytoplasm</keyword>
<feature type="domain" description="GHMP kinase N-terminal" evidence="13">
    <location>
        <begin position="116"/>
        <end position="196"/>
    </location>
</feature>
<dbReference type="NCBIfam" id="TIGR00549">
    <property type="entry name" value="mevalon_kin"/>
    <property type="match status" value="1"/>
</dbReference>
<dbReference type="InterPro" id="IPR036554">
    <property type="entry name" value="GHMP_kinase_C_sf"/>
</dbReference>
<keyword evidence="9" id="KW-0067">ATP-binding</keyword>
<evidence type="ECO:0000256" key="1">
    <source>
        <dbReference type="ARBA" id="ARBA00004496"/>
    </source>
</evidence>
<dbReference type="InterPro" id="IPR020568">
    <property type="entry name" value="Ribosomal_Su5_D2-typ_SF"/>
</dbReference>
<dbReference type="GO" id="GO:0019287">
    <property type="term" value="P:isopentenyl diphosphate biosynthetic process, mevalonate pathway"/>
    <property type="evidence" value="ECO:0007669"/>
    <property type="project" value="UniProtKB-UniPathway"/>
</dbReference>
<name>W0W7E9_9ACTN</name>